<evidence type="ECO:0000313" key="3">
    <source>
        <dbReference type="Proteomes" id="UP000018680"/>
    </source>
</evidence>
<dbReference type="eggNOG" id="COG2430">
    <property type="taxonomic scope" value="Bacteria"/>
</dbReference>
<dbReference type="AlphaFoldDB" id="V5WMA7"/>
<gene>
    <name evidence="2" type="ORF">L21SP2_3452</name>
</gene>
<accession>V5WMA7</accession>
<evidence type="ECO:0000313" key="2">
    <source>
        <dbReference type="EMBL" id="AHC16788.1"/>
    </source>
</evidence>
<feature type="region of interest" description="Disordered" evidence="1">
    <location>
        <begin position="216"/>
        <end position="235"/>
    </location>
</feature>
<proteinExistence type="predicted"/>
<evidence type="ECO:0008006" key="4">
    <source>
        <dbReference type="Google" id="ProtNLM"/>
    </source>
</evidence>
<reference evidence="2 3" key="1">
    <citation type="journal article" date="2015" name="Stand. Genomic Sci.">
        <title>Complete genome sequence and description of Salinispira pacifica gen. nov., sp. nov., a novel spirochaete isolated form a hypersaline microbial mat.</title>
        <authorList>
            <person name="Ben Hania W."/>
            <person name="Joseph M."/>
            <person name="Schumann P."/>
            <person name="Bunk B."/>
            <person name="Fiebig A."/>
            <person name="Sproer C."/>
            <person name="Klenk H.P."/>
            <person name="Fardeau M.L."/>
            <person name="Spring S."/>
        </authorList>
    </citation>
    <scope>NUCLEOTIDE SEQUENCE [LARGE SCALE GENOMIC DNA]</scope>
    <source>
        <strain evidence="2 3">L21-RPul-D2</strain>
    </source>
</reference>
<dbReference type="EMBL" id="CP006939">
    <property type="protein sequence ID" value="AHC16788.1"/>
    <property type="molecule type" value="Genomic_DNA"/>
</dbReference>
<evidence type="ECO:0000256" key="1">
    <source>
        <dbReference type="SAM" id="MobiDB-lite"/>
    </source>
</evidence>
<dbReference type="STRING" id="1307761.L21SP2_3452"/>
<name>V5WMA7_9SPIO</name>
<dbReference type="KEGG" id="slr:L21SP2_3452"/>
<keyword evidence="3" id="KW-1185">Reference proteome</keyword>
<dbReference type="OrthoDB" id="367794at2"/>
<dbReference type="RefSeq" id="WP_024269676.1">
    <property type="nucleotide sequence ID" value="NC_023035.1"/>
</dbReference>
<protein>
    <recommendedName>
        <fullName evidence="4">DUF432 domain-containing protein</fullName>
    </recommendedName>
</protein>
<sequence>MERFWQELHIDDQREYEWLFFQTRIRALKDADEWHISIQNRKDSSAPPPGEDNVEWHRFISDGKNSKLMFTPLPSDKPVLVNPEQAVNILPGQKARFFIRMPVWLEISLFTSKRIPILEAALEELTNTWFGSSLEGFLCYKLNTLAKRDFNDHDNSQVPSIITPVLIRNESHELLPVQDVCIHGENLRVYRGIKNLWTNEIGITFYGNSQPSKVSYGDKKPRFEELREESSSPRIRAKQDILSKSFSFLKNISS</sequence>
<organism evidence="2 3">
    <name type="scientific">Salinispira pacifica</name>
    <dbReference type="NCBI Taxonomy" id="1307761"/>
    <lineage>
        <taxon>Bacteria</taxon>
        <taxon>Pseudomonadati</taxon>
        <taxon>Spirochaetota</taxon>
        <taxon>Spirochaetia</taxon>
        <taxon>Spirochaetales</taxon>
        <taxon>Spirochaetaceae</taxon>
        <taxon>Salinispira</taxon>
    </lineage>
</organism>
<dbReference type="HOGENOM" id="CLU_1093677_0_0_12"/>
<dbReference type="Proteomes" id="UP000018680">
    <property type="component" value="Chromosome"/>
</dbReference>